<evidence type="ECO:0000313" key="1">
    <source>
        <dbReference type="EMBL" id="PQM32844.1"/>
    </source>
</evidence>
<protein>
    <submittedName>
        <fullName evidence="1">Uncharacterized protein</fullName>
    </submittedName>
</protein>
<organism evidence="1 2">
    <name type="scientific">Prunus yedoensis var. nudiflora</name>
    <dbReference type="NCBI Taxonomy" id="2094558"/>
    <lineage>
        <taxon>Eukaryota</taxon>
        <taxon>Viridiplantae</taxon>
        <taxon>Streptophyta</taxon>
        <taxon>Embryophyta</taxon>
        <taxon>Tracheophyta</taxon>
        <taxon>Spermatophyta</taxon>
        <taxon>Magnoliopsida</taxon>
        <taxon>eudicotyledons</taxon>
        <taxon>Gunneridae</taxon>
        <taxon>Pentapetalae</taxon>
        <taxon>rosids</taxon>
        <taxon>fabids</taxon>
        <taxon>Rosales</taxon>
        <taxon>Rosaceae</taxon>
        <taxon>Amygdaloideae</taxon>
        <taxon>Amygdaleae</taxon>
        <taxon>Prunus</taxon>
    </lineage>
</organism>
<accession>A0A314U8T5</accession>
<proteinExistence type="predicted"/>
<keyword evidence="2" id="KW-1185">Reference proteome</keyword>
<dbReference type="EMBL" id="PJQY01003995">
    <property type="protein sequence ID" value="PQM32844.1"/>
    <property type="molecule type" value="Genomic_DNA"/>
</dbReference>
<dbReference type="AlphaFoldDB" id="A0A314U8T5"/>
<name>A0A314U8T5_PRUYE</name>
<evidence type="ECO:0000313" key="2">
    <source>
        <dbReference type="Proteomes" id="UP000250321"/>
    </source>
</evidence>
<sequence length="90" mass="10366">MSTSMEEIQSYRCRVCFTCIALPEDQISSILKGKHRVFVKCFNITVGDSSLYQNPDFSIFGAELSTVLRAVLRWGTRLCSWRFPVLKVQR</sequence>
<dbReference type="Proteomes" id="UP000250321">
    <property type="component" value="Unassembled WGS sequence"/>
</dbReference>
<gene>
    <name evidence="1" type="ORF">Pyn_36091</name>
</gene>
<comment type="caution">
    <text evidence="1">The sequence shown here is derived from an EMBL/GenBank/DDBJ whole genome shotgun (WGS) entry which is preliminary data.</text>
</comment>
<reference evidence="1 2" key="1">
    <citation type="submission" date="2018-02" db="EMBL/GenBank/DDBJ databases">
        <title>Draft genome of wild Prunus yedoensis var. nudiflora.</title>
        <authorList>
            <person name="Baek S."/>
            <person name="Kim J.-H."/>
            <person name="Choi K."/>
            <person name="Kim G.-B."/>
            <person name="Cho A."/>
            <person name="Jang H."/>
            <person name="Shin C.-H."/>
            <person name="Yu H.-J."/>
            <person name="Mun J.-H."/>
        </authorList>
    </citation>
    <scope>NUCLEOTIDE SEQUENCE [LARGE SCALE GENOMIC DNA]</scope>
    <source>
        <strain evidence="2">cv. Jeju island</strain>
        <tissue evidence="1">Leaf</tissue>
    </source>
</reference>